<feature type="transmembrane region" description="Helical" evidence="19">
    <location>
        <begin position="235"/>
        <end position="256"/>
    </location>
</feature>
<dbReference type="InterPro" id="IPR018939">
    <property type="entry name" value="Autophagy-rel_prot_27"/>
</dbReference>
<dbReference type="InterPro" id="IPR044865">
    <property type="entry name" value="MRH_dom"/>
</dbReference>
<dbReference type="GeneID" id="64695101"/>
<comment type="caution">
    <text evidence="22">The sequence shown here is derived from an EMBL/GenBank/DDBJ whole genome shotgun (WGS) entry which is preliminary data.</text>
</comment>
<reference evidence="22" key="1">
    <citation type="journal article" date="2020" name="New Phytol.">
        <title>Comparative genomics reveals dynamic genome evolution in host specialist ectomycorrhizal fungi.</title>
        <authorList>
            <person name="Lofgren L.A."/>
            <person name="Nguyen N.H."/>
            <person name="Vilgalys R."/>
            <person name="Ruytinx J."/>
            <person name="Liao H.L."/>
            <person name="Branco S."/>
            <person name="Kuo A."/>
            <person name="LaButti K."/>
            <person name="Lipzen A."/>
            <person name="Andreopoulos W."/>
            <person name="Pangilinan J."/>
            <person name="Riley R."/>
            <person name="Hundley H."/>
            <person name="Na H."/>
            <person name="Barry K."/>
            <person name="Grigoriev I.V."/>
            <person name="Stajich J.E."/>
            <person name="Kennedy P.G."/>
        </authorList>
    </citation>
    <scope>NUCLEOTIDE SEQUENCE</scope>
    <source>
        <strain evidence="22">FC423</strain>
    </source>
</reference>
<evidence type="ECO:0000256" key="18">
    <source>
        <dbReference type="SAM" id="MobiDB-lite"/>
    </source>
</evidence>
<feature type="compositionally biased region" description="Acidic residues" evidence="18">
    <location>
        <begin position="209"/>
        <end position="223"/>
    </location>
</feature>
<evidence type="ECO:0000256" key="20">
    <source>
        <dbReference type="SAM" id="SignalP"/>
    </source>
</evidence>
<protein>
    <recommendedName>
        <fullName evidence="6">Autophagy-related protein 27</fullName>
    </recommendedName>
</protein>
<dbReference type="InterPro" id="IPR009011">
    <property type="entry name" value="Man6P_isomerase_rcpt-bd_dom_sf"/>
</dbReference>
<evidence type="ECO:0000256" key="9">
    <source>
        <dbReference type="ARBA" id="ARBA00022729"/>
    </source>
</evidence>
<evidence type="ECO:0000256" key="12">
    <source>
        <dbReference type="ARBA" id="ARBA00023006"/>
    </source>
</evidence>
<dbReference type="GO" id="GO:0031966">
    <property type="term" value="C:mitochondrial membrane"/>
    <property type="evidence" value="ECO:0007669"/>
    <property type="project" value="UniProtKB-SubCell"/>
</dbReference>
<keyword evidence="8 19" id="KW-0812">Transmembrane</keyword>
<keyword evidence="17" id="KW-0968">Cytoplasmic vesicle</keyword>
<dbReference type="GO" id="GO:0030659">
    <property type="term" value="C:cytoplasmic vesicle membrane"/>
    <property type="evidence" value="ECO:0007669"/>
    <property type="project" value="UniProtKB-SubCell"/>
</dbReference>
<gene>
    <name evidence="22" type="ORF">F5147DRAFT_633424</name>
</gene>
<evidence type="ECO:0000256" key="8">
    <source>
        <dbReference type="ARBA" id="ARBA00022692"/>
    </source>
</evidence>
<feature type="region of interest" description="Disordered" evidence="18">
    <location>
        <begin position="188"/>
        <end position="229"/>
    </location>
</feature>
<dbReference type="PROSITE" id="PS51914">
    <property type="entry name" value="MRH"/>
    <property type="match status" value="1"/>
</dbReference>
<keyword evidence="14" id="KW-0496">Mitochondrion</keyword>
<evidence type="ECO:0000313" key="23">
    <source>
        <dbReference type="Proteomes" id="UP000823399"/>
    </source>
</evidence>
<keyword evidence="13" id="KW-0333">Golgi apparatus</keyword>
<keyword evidence="15 19" id="KW-0472">Membrane</keyword>
<evidence type="ECO:0000256" key="16">
    <source>
        <dbReference type="ARBA" id="ARBA00023157"/>
    </source>
</evidence>
<comment type="subcellular location">
    <subcellularLocation>
        <location evidence="2">Cytoplasmic vesicle membrane</location>
        <topology evidence="2">Single-pass type I membrane protein</topology>
    </subcellularLocation>
    <subcellularLocation>
        <location evidence="4">Golgi apparatus membrane</location>
        <topology evidence="4">Single-pass type I membrane protein</topology>
    </subcellularLocation>
    <subcellularLocation>
        <location evidence="1">Mitochondrion membrane</location>
        <topology evidence="1">Single-pass membrane protein</topology>
    </subcellularLocation>
    <subcellularLocation>
        <location evidence="3">Preautophagosomal structure membrane</location>
        <topology evidence="3">Single-pass type I membrane protein</topology>
    </subcellularLocation>
</comment>
<evidence type="ECO:0000259" key="21">
    <source>
        <dbReference type="PROSITE" id="PS51914"/>
    </source>
</evidence>
<dbReference type="PANTHER" id="PTHR15071">
    <property type="entry name" value="MANNOSE-6-PHOSPHATE RECEPTOR FAMILY MEMBER"/>
    <property type="match status" value="1"/>
</dbReference>
<feature type="signal peptide" evidence="20">
    <location>
        <begin position="1"/>
        <end position="30"/>
    </location>
</feature>
<name>A0A9P7F9B2_9AGAM</name>
<dbReference type="Proteomes" id="UP000823399">
    <property type="component" value="Unassembled WGS sequence"/>
</dbReference>
<evidence type="ECO:0000256" key="6">
    <source>
        <dbReference type="ARBA" id="ARBA00013776"/>
    </source>
</evidence>
<dbReference type="EMBL" id="JABBWM010000018">
    <property type="protein sequence ID" value="KAG2111240.1"/>
    <property type="molecule type" value="Genomic_DNA"/>
</dbReference>
<accession>A0A9P7F9B2</accession>
<evidence type="ECO:0000256" key="5">
    <source>
        <dbReference type="ARBA" id="ARBA00005363"/>
    </source>
</evidence>
<comment type="similarity">
    <text evidence="5">Belongs to the ATG27 family.</text>
</comment>
<dbReference type="AlphaFoldDB" id="A0A9P7F9B2"/>
<feature type="domain" description="MRH" evidence="21">
    <location>
        <begin position="33"/>
        <end position="194"/>
    </location>
</feature>
<evidence type="ECO:0000256" key="19">
    <source>
        <dbReference type="SAM" id="Phobius"/>
    </source>
</evidence>
<keyword evidence="12" id="KW-0072">Autophagy</keyword>
<evidence type="ECO:0000256" key="11">
    <source>
        <dbReference type="ARBA" id="ARBA00022989"/>
    </source>
</evidence>
<evidence type="ECO:0000256" key="4">
    <source>
        <dbReference type="ARBA" id="ARBA00004614"/>
    </source>
</evidence>
<keyword evidence="23" id="KW-1185">Reference proteome</keyword>
<evidence type="ECO:0000256" key="14">
    <source>
        <dbReference type="ARBA" id="ARBA00023128"/>
    </source>
</evidence>
<feature type="chain" id="PRO_5040347151" description="Autophagy-related protein 27" evidence="20">
    <location>
        <begin position="31"/>
        <end position="306"/>
    </location>
</feature>
<evidence type="ECO:0000256" key="13">
    <source>
        <dbReference type="ARBA" id="ARBA00023034"/>
    </source>
</evidence>
<evidence type="ECO:0000313" key="22">
    <source>
        <dbReference type="EMBL" id="KAG2111240.1"/>
    </source>
</evidence>
<sequence length="306" mass="33726">MIFQHFIPQSLPFNLLSLLVLLSSTALVTAEDFDCHNVLTGGLKWDLTLLKGSHTVTRTRESPPTTMVDELRFNLCKNPKQMHGVPDDEQCQTGTRACLRKINKKPELSDRVIAVIPVASTSAFEPEYSQLDSPKGLSLTFRGAPYPTLSDDPQSINFSLFCADDADPKAEPTFVSYENGTVRVDWSTPAACGLPDDQPPSQTPPQTPPEEDDDTPTDEGGEESDTKPATRGSGLGFFFLVLLLAFAAYLALGAYYNYSTYGARGVDLIPHRDFWREVPYMLQDVVSHLCSTVRPQRSTRGGYIAV</sequence>
<evidence type="ECO:0000256" key="3">
    <source>
        <dbReference type="ARBA" id="ARBA00004472"/>
    </source>
</evidence>
<evidence type="ECO:0000256" key="10">
    <source>
        <dbReference type="ARBA" id="ARBA00022927"/>
    </source>
</evidence>
<dbReference type="SUPFAM" id="SSF50911">
    <property type="entry name" value="Mannose 6-phosphate receptor domain"/>
    <property type="match status" value="1"/>
</dbReference>
<keyword evidence="10" id="KW-0653">Protein transport</keyword>
<organism evidence="22 23">
    <name type="scientific">Suillus discolor</name>
    <dbReference type="NCBI Taxonomy" id="1912936"/>
    <lineage>
        <taxon>Eukaryota</taxon>
        <taxon>Fungi</taxon>
        <taxon>Dikarya</taxon>
        <taxon>Basidiomycota</taxon>
        <taxon>Agaricomycotina</taxon>
        <taxon>Agaricomycetes</taxon>
        <taxon>Agaricomycetidae</taxon>
        <taxon>Boletales</taxon>
        <taxon>Suillineae</taxon>
        <taxon>Suillaceae</taxon>
        <taxon>Suillus</taxon>
    </lineage>
</organism>
<evidence type="ECO:0000256" key="2">
    <source>
        <dbReference type="ARBA" id="ARBA00004358"/>
    </source>
</evidence>
<feature type="compositionally biased region" description="Pro residues" evidence="18">
    <location>
        <begin position="197"/>
        <end position="208"/>
    </location>
</feature>
<dbReference type="Gene3D" id="2.70.130.10">
    <property type="entry name" value="Mannose-6-phosphate receptor binding domain"/>
    <property type="match status" value="1"/>
</dbReference>
<dbReference type="GO" id="GO:0015031">
    <property type="term" value="P:protein transport"/>
    <property type="evidence" value="ECO:0007669"/>
    <property type="project" value="UniProtKB-KW"/>
</dbReference>
<dbReference type="RefSeq" id="XP_041294599.1">
    <property type="nucleotide sequence ID" value="XM_041432842.1"/>
</dbReference>
<dbReference type="GO" id="GO:0034045">
    <property type="term" value="C:phagophore assembly site membrane"/>
    <property type="evidence" value="ECO:0007669"/>
    <property type="project" value="UniProtKB-SubCell"/>
</dbReference>
<proteinExistence type="inferred from homology"/>
<keyword evidence="9 20" id="KW-0732">Signal</keyword>
<evidence type="ECO:0000256" key="17">
    <source>
        <dbReference type="ARBA" id="ARBA00023329"/>
    </source>
</evidence>
<keyword evidence="7" id="KW-0813">Transport</keyword>
<dbReference type="GO" id="GO:0006914">
    <property type="term" value="P:autophagy"/>
    <property type="evidence" value="ECO:0007669"/>
    <property type="project" value="UniProtKB-KW"/>
</dbReference>
<evidence type="ECO:0000256" key="15">
    <source>
        <dbReference type="ARBA" id="ARBA00023136"/>
    </source>
</evidence>
<dbReference type="PANTHER" id="PTHR15071:SF13">
    <property type="entry name" value="AUTOPHAGY-RELATED PROTEIN 27"/>
    <property type="match status" value="1"/>
</dbReference>
<dbReference type="Pfam" id="PF09451">
    <property type="entry name" value="ATG27"/>
    <property type="match status" value="1"/>
</dbReference>
<evidence type="ECO:0000256" key="7">
    <source>
        <dbReference type="ARBA" id="ARBA00022448"/>
    </source>
</evidence>
<dbReference type="GO" id="GO:0000139">
    <property type="term" value="C:Golgi membrane"/>
    <property type="evidence" value="ECO:0007669"/>
    <property type="project" value="UniProtKB-SubCell"/>
</dbReference>
<keyword evidence="11 19" id="KW-1133">Transmembrane helix</keyword>
<dbReference type="OrthoDB" id="29460at2759"/>
<keyword evidence="16" id="KW-1015">Disulfide bond</keyword>
<evidence type="ECO:0000256" key="1">
    <source>
        <dbReference type="ARBA" id="ARBA00004304"/>
    </source>
</evidence>